<comment type="caution">
    <text evidence="1">The sequence shown here is derived from an EMBL/GenBank/DDBJ whole genome shotgun (WGS) entry which is preliminary data.</text>
</comment>
<reference evidence="1 2" key="1">
    <citation type="submission" date="2020-07" db="EMBL/GenBank/DDBJ databases">
        <title>Sequencing the genomes of 1000 actinobacteria strains.</title>
        <authorList>
            <person name="Klenk H.-P."/>
        </authorList>
    </citation>
    <scope>NUCLEOTIDE SEQUENCE [LARGE SCALE GENOMIC DNA]</scope>
    <source>
        <strain evidence="1 2">DSM 23987</strain>
    </source>
</reference>
<organism evidence="1 2">
    <name type="scientific">Pedococcus badiiscoriae</name>
    <dbReference type="NCBI Taxonomy" id="642776"/>
    <lineage>
        <taxon>Bacteria</taxon>
        <taxon>Bacillati</taxon>
        <taxon>Actinomycetota</taxon>
        <taxon>Actinomycetes</taxon>
        <taxon>Micrococcales</taxon>
        <taxon>Intrasporangiaceae</taxon>
        <taxon>Pedococcus</taxon>
    </lineage>
</organism>
<dbReference type="Proteomes" id="UP000573599">
    <property type="component" value="Unassembled WGS sequence"/>
</dbReference>
<accession>A0A852WGB7</accession>
<dbReference type="EMBL" id="JACCAB010000001">
    <property type="protein sequence ID" value="NYG05714.1"/>
    <property type="molecule type" value="Genomic_DNA"/>
</dbReference>
<keyword evidence="2" id="KW-1185">Reference proteome</keyword>
<gene>
    <name evidence="1" type="ORF">BJ986_000201</name>
</gene>
<name>A0A852WGB7_9MICO</name>
<evidence type="ECO:0000313" key="2">
    <source>
        <dbReference type="Proteomes" id="UP000573599"/>
    </source>
</evidence>
<dbReference type="RefSeq" id="WP_179420305.1">
    <property type="nucleotide sequence ID" value="NZ_JACCAB010000001.1"/>
</dbReference>
<dbReference type="AlphaFoldDB" id="A0A852WGB7"/>
<evidence type="ECO:0000313" key="1">
    <source>
        <dbReference type="EMBL" id="NYG05714.1"/>
    </source>
</evidence>
<sequence length="58" mass="6387">MHKLRAFLTCTALVLVAERRVAQLARRKARGENVDAELPAIQALLDRAECIVEKAVSA</sequence>
<protein>
    <submittedName>
        <fullName evidence="1">Uncharacterized protein</fullName>
    </submittedName>
</protein>
<proteinExistence type="predicted"/>